<reference evidence="2 3" key="1">
    <citation type="submission" date="2014-06" db="EMBL/GenBank/DDBJ databases">
        <authorList>
            <person name="Swart Estienne"/>
        </authorList>
    </citation>
    <scope>NUCLEOTIDE SEQUENCE [LARGE SCALE GENOMIC DNA]</scope>
    <source>
        <strain evidence="2 3">130c</strain>
    </source>
</reference>
<gene>
    <name evidence="2" type="primary">Contig5111.g5470</name>
    <name evidence="2" type="ORF">STYLEM_11911</name>
</gene>
<keyword evidence="1" id="KW-0175">Coiled coil</keyword>
<feature type="coiled-coil region" evidence="1">
    <location>
        <begin position="48"/>
        <end position="99"/>
    </location>
</feature>
<dbReference type="AlphaFoldDB" id="A0A078AKI7"/>
<evidence type="ECO:0000313" key="3">
    <source>
        <dbReference type="Proteomes" id="UP000039865"/>
    </source>
</evidence>
<proteinExistence type="predicted"/>
<protein>
    <submittedName>
        <fullName evidence="2">Uncharacterized protein</fullName>
    </submittedName>
</protein>
<organism evidence="2 3">
    <name type="scientific">Stylonychia lemnae</name>
    <name type="common">Ciliate</name>
    <dbReference type="NCBI Taxonomy" id="5949"/>
    <lineage>
        <taxon>Eukaryota</taxon>
        <taxon>Sar</taxon>
        <taxon>Alveolata</taxon>
        <taxon>Ciliophora</taxon>
        <taxon>Intramacronucleata</taxon>
        <taxon>Spirotrichea</taxon>
        <taxon>Stichotrichia</taxon>
        <taxon>Sporadotrichida</taxon>
        <taxon>Oxytrichidae</taxon>
        <taxon>Stylonychinae</taxon>
        <taxon>Stylonychia</taxon>
    </lineage>
</organism>
<sequence>MVSFDKILTFIDLNKVRSLNDQLFKEGFLKKKLFASNQHFWVNCKDFLSKLEKSHDNAKQSIIKKESKRESKREQLLNEEQLRSNLEEQLVLKDQAKEDQEIIKSRQNQINSCIQDNIDDLEFRICVAINEAKKWTDSIYLAVQFMQQRSQNDILTKIMIIRCKVYYESMTIIIHLPSYLIKINCLIFKSKKSLIVKKMMTQQQISKQQLKKGRKSQFRLMLFKNLV</sequence>
<accession>A0A078AKI7</accession>
<evidence type="ECO:0000313" key="2">
    <source>
        <dbReference type="EMBL" id="CDW82875.1"/>
    </source>
</evidence>
<dbReference type="Proteomes" id="UP000039865">
    <property type="component" value="Unassembled WGS sequence"/>
</dbReference>
<dbReference type="InParanoid" id="A0A078AKI7"/>
<evidence type="ECO:0000256" key="1">
    <source>
        <dbReference type="SAM" id="Coils"/>
    </source>
</evidence>
<keyword evidence="3" id="KW-1185">Reference proteome</keyword>
<dbReference type="EMBL" id="CCKQ01011325">
    <property type="protein sequence ID" value="CDW82875.1"/>
    <property type="molecule type" value="Genomic_DNA"/>
</dbReference>
<name>A0A078AKI7_STYLE</name>